<dbReference type="GO" id="GO:0006811">
    <property type="term" value="P:monoatomic ion transport"/>
    <property type="evidence" value="ECO:0007669"/>
    <property type="project" value="UniProtKB-KW"/>
</dbReference>
<evidence type="ECO:0000256" key="4">
    <source>
        <dbReference type="ARBA" id="ARBA00022692"/>
    </source>
</evidence>
<comment type="subcellular location">
    <subcellularLocation>
        <location evidence="10">Cell outer membrane</location>
        <topology evidence="10">Multi-pass membrane protein</topology>
    </subcellularLocation>
</comment>
<gene>
    <name evidence="12" type="ORF">D9R14_21780</name>
</gene>
<evidence type="ECO:0000256" key="10">
    <source>
        <dbReference type="RuleBase" id="RU364005"/>
    </source>
</evidence>
<dbReference type="AlphaFoldDB" id="A0A3L6ZYP1"/>
<keyword evidence="4 10" id="KW-0812">Transmembrane</keyword>
<dbReference type="InterPro" id="IPR003684">
    <property type="entry name" value="Porin_alphabac"/>
</dbReference>
<evidence type="ECO:0000313" key="13">
    <source>
        <dbReference type="Proteomes" id="UP000269692"/>
    </source>
</evidence>
<feature type="compositionally biased region" description="Low complexity" evidence="11">
    <location>
        <begin position="169"/>
        <end position="196"/>
    </location>
</feature>
<evidence type="ECO:0000256" key="7">
    <source>
        <dbReference type="ARBA" id="ARBA00023114"/>
    </source>
</evidence>
<organism evidence="12 13">
    <name type="scientific">Xanthobacter tagetidis</name>
    <dbReference type="NCBI Taxonomy" id="60216"/>
    <lineage>
        <taxon>Bacteria</taxon>
        <taxon>Pseudomonadati</taxon>
        <taxon>Pseudomonadota</taxon>
        <taxon>Alphaproteobacteria</taxon>
        <taxon>Hyphomicrobiales</taxon>
        <taxon>Xanthobacteraceae</taxon>
        <taxon>Xanthobacter</taxon>
    </lineage>
</organism>
<keyword evidence="7 10" id="KW-0626">Porin</keyword>
<comment type="similarity">
    <text evidence="1 10">Belongs to the alphaproteobacteria porin family.</text>
</comment>
<comment type="function">
    <text evidence="10">Forms passive diffusion pores that allow small molecular weight hydrophilic materials across the outer membrane.</text>
</comment>
<evidence type="ECO:0000256" key="9">
    <source>
        <dbReference type="ARBA" id="ARBA00023237"/>
    </source>
</evidence>
<keyword evidence="3 10" id="KW-1134">Transmembrane beta strand</keyword>
<keyword evidence="9 10" id="KW-0998">Cell outer membrane</keyword>
<evidence type="ECO:0000313" key="12">
    <source>
        <dbReference type="EMBL" id="RLP72272.1"/>
    </source>
</evidence>
<evidence type="ECO:0000256" key="8">
    <source>
        <dbReference type="ARBA" id="ARBA00023136"/>
    </source>
</evidence>
<keyword evidence="13" id="KW-1185">Reference proteome</keyword>
<dbReference type="OrthoDB" id="8255413at2"/>
<evidence type="ECO:0000256" key="3">
    <source>
        <dbReference type="ARBA" id="ARBA00022452"/>
    </source>
</evidence>
<accession>A0A3L6ZYP1</accession>
<dbReference type="GO" id="GO:0046930">
    <property type="term" value="C:pore complex"/>
    <property type="evidence" value="ECO:0007669"/>
    <property type="project" value="UniProtKB-KW"/>
</dbReference>
<keyword evidence="8 10" id="KW-0472">Membrane</keyword>
<reference evidence="12 13" key="1">
    <citation type="submission" date="2018-10" db="EMBL/GenBank/DDBJ databases">
        <title>Xanthobacter tagetidis genome sequencing and assembly.</title>
        <authorList>
            <person name="Maclea K.S."/>
            <person name="Goen A.E."/>
            <person name="Fatima S.A."/>
        </authorList>
    </citation>
    <scope>NUCLEOTIDE SEQUENCE [LARGE SCALE GENOMIC DNA]</scope>
    <source>
        <strain evidence="12 13">ATCC 700314</strain>
    </source>
</reference>
<keyword evidence="5" id="KW-0732">Signal</keyword>
<sequence length="213" mass="21537">MRSPCTAVPRRASPSAKSPCRITGCAGCWGACPRPGPDAQSAPPQHRAARPAMGRTLRQLVPKICGARFRRSHPRHPCWDRTAMAPRCMSSPSVRAGFAPRPLARACAPLTAAALMALAAIAAGAGAARAQSNPCAAFGPGFQKMPGSDSCVKAGGAVRFDAYTGGNLSSNPGAGSTPTGTSGATAPAPAAPSGATDNKSPPTAANDPWRQAR</sequence>
<dbReference type="GO" id="GO:0009279">
    <property type="term" value="C:cell outer membrane"/>
    <property type="evidence" value="ECO:0007669"/>
    <property type="project" value="UniProtKB-SubCell"/>
</dbReference>
<evidence type="ECO:0000256" key="1">
    <source>
        <dbReference type="ARBA" id="ARBA00009521"/>
    </source>
</evidence>
<proteinExistence type="inferred from homology"/>
<name>A0A3L6ZYP1_9HYPH</name>
<dbReference type="Proteomes" id="UP000269692">
    <property type="component" value="Unassembled WGS sequence"/>
</dbReference>
<evidence type="ECO:0000256" key="11">
    <source>
        <dbReference type="SAM" id="MobiDB-lite"/>
    </source>
</evidence>
<dbReference type="GO" id="GO:0015288">
    <property type="term" value="F:porin activity"/>
    <property type="evidence" value="ECO:0007669"/>
    <property type="project" value="UniProtKB-KW"/>
</dbReference>
<comment type="domain">
    <text evidence="10">Consists of 16-stranded beta-barrel sheets, with large surface-exposed loops, that form a transmembrane pore at the center of each barrel. The pore is partially ocluded by a peptide loop that folds into the pore lumen.</text>
</comment>
<evidence type="ECO:0000256" key="2">
    <source>
        <dbReference type="ARBA" id="ARBA00022448"/>
    </source>
</evidence>
<keyword evidence="2 10" id="KW-0813">Transport</keyword>
<comment type="caution">
    <text evidence="12">The sequence shown here is derived from an EMBL/GenBank/DDBJ whole genome shotgun (WGS) entry which is preliminary data.</text>
</comment>
<keyword evidence="6 10" id="KW-0406">Ion transport</keyword>
<feature type="region of interest" description="Disordered" evidence="11">
    <location>
        <begin position="169"/>
        <end position="213"/>
    </location>
</feature>
<dbReference type="EMBL" id="RCTF01000027">
    <property type="protein sequence ID" value="RLP72272.1"/>
    <property type="molecule type" value="Genomic_DNA"/>
</dbReference>
<dbReference type="Pfam" id="PF02530">
    <property type="entry name" value="Porin_2"/>
    <property type="match status" value="1"/>
</dbReference>
<evidence type="ECO:0000256" key="5">
    <source>
        <dbReference type="ARBA" id="ARBA00022729"/>
    </source>
</evidence>
<protein>
    <recommendedName>
        <fullName evidence="10">Porin</fullName>
    </recommendedName>
</protein>
<evidence type="ECO:0000256" key="6">
    <source>
        <dbReference type="ARBA" id="ARBA00023065"/>
    </source>
</evidence>